<keyword evidence="1" id="KW-1133">Transmembrane helix</keyword>
<keyword evidence="4" id="KW-1185">Reference proteome</keyword>
<dbReference type="InterPro" id="IPR032816">
    <property type="entry name" value="VTT_dom"/>
</dbReference>
<evidence type="ECO:0000256" key="1">
    <source>
        <dbReference type="SAM" id="Phobius"/>
    </source>
</evidence>
<evidence type="ECO:0000313" key="4">
    <source>
        <dbReference type="Proteomes" id="UP000593567"/>
    </source>
</evidence>
<gene>
    <name evidence="3" type="ORF">EB796_008833</name>
</gene>
<feature type="domain" description="VTT" evidence="2">
    <location>
        <begin position="141"/>
        <end position="256"/>
    </location>
</feature>
<evidence type="ECO:0000259" key="2">
    <source>
        <dbReference type="Pfam" id="PF09335"/>
    </source>
</evidence>
<reference evidence="3" key="1">
    <citation type="submission" date="2020-06" db="EMBL/GenBank/DDBJ databases">
        <title>Draft genome of Bugula neritina, a colonial animal packing powerful symbionts and potential medicines.</title>
        <authorList>
            <person name="Rayko M."/>
        </authorList>
    </citation>
    <scope>NUCLEOTIDE SEQUENCE [LARGE SCALE GENOMIC DNA]</scope>
    <source>
        <strain evidence="3">Kwan_BN1</strain>
    </source>
</reference>
<name>A0A7J7K2J7_BUGNE</name>
<dbReference type="Pfam" id="PF09335">
    <property type="entry name" value="VTT_dom"/>
    <property type="match status" value="1"/>
</dbReference>
<dbReference type="PANTHER" id="PTHR46593">
    <property type="entry name" value="TRANSMEMBRANE PROTEIN 64"/>
    <property type="match status" value="1"/>
</dbReference>
<comment type="caution">
    <text evidence="3">The sequence shown here is derived from an EMBL/GenBank/DDBJ whole genome shotgun (WGS) entry which is preliminary data.</text>
</comment>
<dbReference type="AlphaFoldDB" id="A0A7J7K2J7"/>
<evidence type="ECO:0000313" key="3">
    <source>
        <dbReference type="EMBL" id="KAF6032859.1"/>
    </source>
</evidence>
<feature type="transmembrane region" description="Helical" evidence="1">
    <location>
        <begin position="149"/>
        <end position="175"/>
    </location>
</feature>
<sequence length="357" mass="40452">MNTQYTLSKGYSKMFTTFLEYIRKKTMITGTEALHKDDSNRDAFKSSAADIKMANYNNNYIPISRHPIQRDKLLIETKTNWLHASLPSIILVVLVMTSVVLGRRYIMSLLLYMDTLDFWQSALIFEFSYVVVSFPIMWGYVLLNIACGYSYGFLLGTLVTCVCSTSGMMLSHLVIRKCFKKQAEKKYTSNTQAKLLMSLVAGPNGWKILFLARLSPIPYGVQNTVFAVSKISTPVYICTSVIAQLITQLVYAYMGSTFRSITQVLSSSNSNMTWSILILQVGITLALMVFVMRLAKKELSKNMPDSERHLVTESRGIQTSEPTYNQELRFSRAPVHSRNLSVNIPPIIDRFSNIHTV</sequence>
<keyword evidence="1" id="KW-0472">Membrane</keyword>
<dbReference type="GO" id="GO:0005783">
    <property type="term" value="C:endoplasmic reticulum"/>
    <property type="evidence" value="ECO:0007669"/>
    <property type="project" value="TreeGrafter"/>
</dbReference>
<feature type="transmembrane region" description="Helical" evidence="1">
    <location>
        <begin position="122"/>
        <end position="143"/>
    </location>
</feature>
<proteinExistence type="predicted"/>
<dbReference type="OrthoDB" id="166803at2759"/>
<dbReference type="Proteomes" id="UP000593567">
    <property type="component" value="Unassembled WGS sequence"/>
</dbReference>
<keyword evidence="1" id="KW-0812">Transmembrane</keyword>
<accession>A0A7J7K2J7</accession>
<dbReference type="PANTHER" id="PTHR46593:SF1">
    <property type="entry name" value="TRANSMEMBRANE PROTEIN 64"/>
    <property type="match status" value="1"/>
</dbReference>
<dbReference type="EMBL" id="VXIV02001471">
    <property type="protein sequence ID" value="KAF6032859.1"/>
    <property type="molecule type" value="Genomic_DNA"/>
</dbReference>
<feature type="transmembrane region" description="Helical" evidence="1">
    <location>
        <begin position="235"/>
        <end position="254"/>
    </location>
</feature>
<feature type="transmembrane region" description="Helical" evidence="1">
    <location>
        <begin position="274"/>
        <end position="295"/>
    </location>
</feature>
<dbReference type="InterPro" id="IPR053069">
    <property type="entry name" value="TVP38/TMEM64"/>
</dbReference>
<dbReference type="GO" id="GO:0051480">
    <property type="term" value="P:regulation of cytosolic calcium ion concentration"/>
    <property type="evidence" value="ECO:0007669"/>
    <property type="project" value="TreeGrafter"/>
</dbReference>
<protein>
    <submittedName>
        <fullName evidence="3">TMEM64</fullName>
    </submittedName>
</protein>
<organism evidence="3 4">
    <name type="scientific">Bugula neritina</name>
    <name type="common">Brown bryozoan</name>
    <name type="synonym">Sertularia neritina</name>
    <dbReference type="NCBI Taxonomy" id="10212"/>
    <lineage>
        <taxon>Eukaryota</taxon>
        <taxon>Metazoa</taxon>
        <taxon>Spiralia</taxon>
        <taxon>Lophotrochozoa</taxon>
        <taxon>Bryozoa</taxon>
        <taxon>Gymnolaemata</taxon>
        <taxon>Cheilostomatida</taxon>
        <taxon>Flustrina</taxon>
        <taxon>Buguloidea</taxon>
        <taxon>Bugulidae</taxon>
        <taxon>Bugula</taxon>
    </lineage>
</organism>
<feature type="transmembrane region" description="Helical" evidence="1">
    <location>
        <begin position="81"/>
        <end position="101"/>
    </location>
</feature>